<dbReference type="EMBL" id="CACRXK020003879">
    <property type="protein sequence ID" value="CAB4000607.1"/>
    <property type="molecule type" value="Genomic_DNA"/>
</dbReference>
<evidence type="ECO:0000256" key="1">
    <source>
        <dbReference type="SAM" id="MobiDB-lite"/>
    </source>
</evidence>
<organism evidence="2 3">
    <name type="scientific">Paramuricea clavata</name>
    <name type="common">Red gorgonian</name>
    <name type="synonym">Violescent sea-whip</name>
    <dbReference type="NCBI Taxonomy" id="317549"/>
    <lineage>
        <taxon>Eukaryota</taxon>
        <taxon>Metazoa</taxon>
        <taxon>Cnidaria</taxon>
        <taxon>Anthozoa</taxon>
        <taxon>Octocorallia</taxon>
        <taxon>Malacalcyonacea</taxon>
        <taxon>Plexauridae</taxon>
        <taxon>Paramuricea</taxon>
    </lineage>
</organism>
<feature type="region of interest" description="Disordered" evidence="1">
    <location>
        <begin position="92"/>
        <end position="152"/>
    </location>
</feature>
<comment type="caution">
    <text evidence="2">The sequence shown here is derived from an EMBL/GenBank/DDBJ whole genome shotgun (WGS) entry which is preliminary data.</text>
</comment>
<feature type="compositionally biased region" description="Polar residues" evidence="1">
    <location>
        <begin position="92"/>
        <end position="117"/>
    </location>
</feature>
<accession>A0A6S7HBU8</accession>
<sequence>MLRAGNYRSNIRRCPLMNCSYHNFRLDNLKKHLRSNRHKINNEDVVNRILEMVRSNSLPEETLLRVQNDNIVQVTVGSQLERTASTIPTAMQSAQEQNAGGSEVLQSSTATQNSRNPTADDGELMCDQRQSSEQLPPRQLSQRVRAPPGDDNSLAEAVASLHAAIQKIKINERDMKTLLEQTKSVLESKISEIDQRLEKTDTITTNVDSTTRSLVQLQTTYSWLQVKLQVPPSVPLGACSLCQRHSLQIRQHRGYSSMQNWLNCSVVLDSDHRAQKVKLHEQSECHKICKSEEQQRKKNAILFTSQIKF</sequence>
<proteinExistence type="predicted"/>
<dbReference type="AlphaFoldDB" id="A0A6S7HBU8"/>
<feature type="compositionally biased region" description="Polar residues" evidence="1">
    <location>
        <begin position="128"/>
        <end position="142"/>
    </location>
</feature>
<reference evidence="2" key="1">
    <citation type="submission" date="2020-04" db="EMBL/GenBank/DDBJ databases">
        <authorList>
            <person name="Alioto T."/>
            <person name="Alioto T."/>
            <person name="Gomez Garrido J."/>
        </authorList>
    </citation>
    <scope>NUCLEOTIDE SEQUENCE</scope>
    <source>
        <strain evidence="2">A484AB</strain>
    </source>
</reference>
<gene>
    <name evidence="2" type="ORF">PACLA_8A048825</name>
</gene>
<name>A0A6S7HBU8_PARCT</name>
<evidence type="ECO:0000313" key="3">
    <source>
        <dbReference type="Proteomes" id="UP001152795"/>
    </source>
</evidence>
<dbReference type="Proteomes" id="UP001152795">
    <property type="component" value="Unassembled WGS sequence"/>
</dbReference>
<protein>
    <submittedName>
        <fullName evidence="2">Uncharacterized protein</fullName>
    </submittedName>
</protein>
<evidence type="ECO:0000313" key="2">
    <source>
        <dbReference type="EMBL" id="CAB4000607.1"/>
    </source>
</evidence>
<keyword evidence="3" id="KW-1185">Reference proteome</keyword>